<dbReference type="AlphaFoldDB" id="A0A0P0Y7D8"/>
<evidence type="ECO:0000256" key="2">
    <source>
        <dbReference type="ARBA" id="ARBA00004714"/>
    </source>
</evidence>
<dbReference type="Pfam" id="PF00274">
    <property type="entry name" value="Glycolytic"/>
    <property type="match status" value="2"/>
</dbReference>
<reference evidence="9" key="1">
    <citation type="journal article" date="2005" name="Nature">
        <title>The map-based sequence of the rice genome.</title>
        <authorList>
            <consortium name="International rice genome sequencing project (IRGSP)"/>
            <person name="Matsumoto T."/>
            <person name="Wu J."/>
            <person name="Kanamori H."/>
            <person name="Katayose Y."/>
            <person name="Fujisawa M."/>
            <person name="Namiki N."/>
            <person name="Mizuno H."/>
            <person name="Yamamoto K."/>
            <person name="Antonio B.A."/>
            <person name="Baba T."/>
            <person name="Sakata K."/>
            <person name="Nagamura Y."/>
            <person name="Aoki H."/>
            <person name="Arikawa K."/>
            <person name="Arita K."/>
            <person name="Bito T."/>
            <person name="Chiden Y."/>
            <person name="Fujitsuka N."/>
            <person name="Fukunaka R."/>
            <person name="Hamada M."/>
            <person name="Harada C."/>
            <person name="Hayashi A."/>
            <person name="Hijishita S."/>
            <person name="Honda M."/>
            <person name="Hosokawa S."/>
            <person name="Ichikawa Y."/>
            <person name="Idonuma A."/>
            <person name="Iijima M."/>
            <person name="Ikeda M."/>
            <person name="Ikeno M."/>
            <person name="Ito K."/>
            <person name="Ito S."/>
            <person name="Ito T."/>
            <person name="Ito Y."/>
            <person name="Ito Y."/>
            <person name="Iwabuchi A."/>
            <person name="Kamiya K."/>
            <person name="Karasawa W."/>
            <person name="Kurita K."/>
            <person name="Katagiri S."/>
            <person name="Kikuta A."/>
            <person name="Kobayashi H."/>
            <person name="Kobayashi N."/>
            <person name="Machita K."/>
            <person name="Maehara T."/>
            <person name="Masukawa M."/>
            <person name="Mizubayashi T."/>
            <person name="Mukai Y."/>
            <person name="Nagasaki H."/>
            <person name="Nagata Y."/>
            <person name="Naito S."/>
            <person name="Nakashima M."/>
            <person name="Nakama Y."/>
            <person name="Nakamichi Y."/>
            <person name="Nakamura M."/>
            <person name="Meguro A."/>
            <person name="Negishi M."/>
            <person name="Ohta I."/>
            <person name="Ohta T."/>
            <person name="Okamoto M."/>
            <person name="Ono N."/>
            <person name="Saji S."/>
            <person name="Sakaguchi M."/>
            <person name="Sakai K."/>
            <person name="Shibata M."/>
            <person name="Shimokawa T."/>
            <person name="Song J."/>
            <person name="Takazaki Y."/>
            <person name="Terasawa K."/>
            <person name="Tsugane M."/>
            <person name="Tsuji K."/>
            <person name="Ueda S."/>
            <person name="Waki K."/>
            <person name="Yamagata H."/>
            <person name="Yamamoto M."/>
            <person name="Yamamoto S."/>
            <person name="Yamane H."/>
            <person name="Yoshiki S."/>
            <person name="Yoshihara R."/>
            <person name="Yukawa K."/>
            <person name="Zhong H."/>
            <person name="Yano M."/>
            <person name="Yuan Q."/>
            <person name="Ouyang S."/>
            <person name="Liu J."/>
            <person name="Jones K.M."/>
            <person name="Gansberger K."/>
            <person name="Moffat K."/>
            <person name="Hill J."/>
            <person name="Bera J."/>
            <person name="Fadrosh D."/>
            <person name="Jin S."/>
            <person name="Johri S."/>
            <person name="Kim M."/>
            <person name="Overton L."/>
            <person name="Reardon M."/>
            <person name="Tsitrin T."/>
            <person name="Vuong H."/>
            <person name="Weaver B."/>
            <person name="Ciecko A."/>
            <person name="Tallon L."/>
            <person name="Jackson J."/>
            <person name="Pai G."/>
            <person name="Aken S.V."/>
            <person name="Utterback T."/>
            <person name="Reidmuller S."/>
            <person name="Feldblyum T."/>
            <person name="Hsiao J."/>
            <person name="Zismann V."/>
            <person name="Iobst S."/>
            <person name="de Vazeille A.R."/>
            <person name="Buell C.R."/>
            <person name="Ying K."/>
            <person name="Li Y."/>
            <person name="Lu T."/>
            <person name="Huang Y."/>
            <person name="Zhao Q."/>
            <person name="Feng Q."/>
            <person name="Zhang L."/>
            <person name="Zhu J."/>
            <person name="Weng Q."/>
            <person name="Mu J."/>
            <person name="Lu Y."/>
            <person name="Fan D."/>
            <person name="Liu Y."/>
            <person name="Guan J."/>
            <person name="Zhang Y."/>
            <person name="Yu S."/>
            <person name="Liu X."/>
            <person name="Zhang Y."/>
            <person name="Hong G."/>
            <person name="Han B."/>
            <person name="Choisne N."/>
            <person name="Demange N."/>
            <person name="Orjeda G."/>
            <person name="Samain S."/>
            <person name="Cattolico L."/>
            <person name="Pelletier E."/>
            <person name="Couloux A."/>
            <person name="Segurens B."/>
            <person name="Wincker P."/>
            <person name="D'Hont A."/>
            <person name="Scarpelli C."/>
            <person name="Weissenbach J."/>
            <person name="Salanoubat M."/>
            <person name="Quetier F."/>
            <person name="Yu Y."/>
            <person name="Kim H.R."/>
            <person name="Rambo T."/>
            <person name="Currie J."/>
            <person name="Collura K."/>
            <person name="Luo M."/>
            <person name="Yang T."/>
            <person name="Ammiraju J.S.S."/>
            <person name="Engler F."/>
            <person name="Soderlund C."/>
            <person name="Wing R.A."/>
            <person name="Palmer L.E."/>
            <person name="de la Bastide M."/>
            <person name="Spiegel L."/>
            <person name="Nascimento L."/>
            <person name="Zutavern T."/>
            <person name="O'Shaughnessy A."/>
            <person name="Dike S."/>
            <person name="Dedhia N."/>
            <person name="Preston R."/>
            <person name="Balija V."/>
            <person name="McCombie W.R."/>
            <person name="Chow T."/>
            <person name="Chen H."/>
            <person name="Chung M."/>
            <person name="Chen C."/>
            <person name="Shaw J."/>
            <person name="Wu H."/>
            <person name="Hsiao K."/>
            <person name="Chao Y."/>
            <person name="Chu M."/>
            <person name="Cheng C."/>
            <person name="Hour A."/>
            <person name="Lee P."/>
            <person name="Lin S."/>
            <person name="Lin Y."/>
            <person name="Liou J."/>
            <person name="Liu S."/>
            <person name="Hsing Y."/>
            <person name="Raghuvanshi S."/>
            <person name="Mohanty A."/>
            <person name="Bharti A.K."/>
            <person name="Gaur A."/>
            <person name="Gupta V."/>
            <person name="Kumar D."/>
            <person name="Ravi V."/>
            <person name="Vij S."/>
            <person name="Kapur A."/>
            <person name="Khurana P."/>
            <person name="Khurana P."/>
            <person name="Khurana J.P."/>
            <person name="Tyagi A.K."/>
            <person name="Gaikwad K."/>
            <person name="Singh A."/>
            <person name="Dalal V."/>
            <person name="Srivastava S."/>
            <person name="Dixit A."/>
            <person name="Pal A.K."/>
            <person name="Ghazi I.A."/>
            <person name="Yadav M."/>
            <person name="Pandit A."/>
            <person name="Bhargava A."/>
            <person name="Sureshbabu K."/>
            <person name="Batra K."/>
            <person name="Sharma T.R."/>
            <person name="Mohapatra T."/>
            <person name="Singh N.K."/>
            <person name="Messing J."/>
            <person name="Nelson A.B."/>
            <person name="Fuks G."/>
            <person name="Kavchok S."/>
            <person name="Keizer G."/>
            <person name="Linton E."/>
            <person name="Llaca V."/>
            <person name="Song R."/>
            <person name="Tanyolac B."/>
            <person name="Young S."/>
            <person name="Ho-Il K."/>
            <person name="Hahn J.H."/>
            <person name="Sangsakoo G."/>
            <person name="Vanavichit A."/>
            <person name="de Mattos Luiz.A.T."/>
            <person name="Zimmer P.D."/>
            <person name="Malone G."/>
            <person name="Dellagostin O."/>
            <person name="de Oliveira A.C."/>
            <person name="Bevan M."/>
            <person name="Bancroft I."/>
            <person name="Minx P."/>
            <person name="Cordum H."/>
            <person name="Wilson R."/>
            <person name="Cheng Z."/>
            <person name="Jin W."/>
            <person name="Jiang J."/>
            <person name="Leong S.A."/>
            <person name="Iwama H."/>
            <person name="Gojobori T."/>
            <person name="Itoh T."/>
            <person name="Niimura Y."/>
            <person name="Fujii Y."/>
            <person name="Habara T."/>
            <person name="Sakai H."/>
            <person name="Sato Y."/>
            <person name="Wilson G."/>
            <person name="Kumar K."/>
            <person name="McCouch S."/>
            <person name="Juretic N."/>
            <person name="Hoen D."/>
            <person name="Wright S."/>
            <person name="Bruskiewich R."/>
            <person name="Bureau T."/>
            <person name="Miyao A."/>
            <person name="Hirochika H."/>
            <person name="Nishikawa T."/>
            <person name="Kadowaki K."/>
            <person name="Sugiura M."/>
            <person name="Burr B."/>
            <person name="Sasaki T."/>
        </authorList>
    </citation>
    <scope>NUCLEOTIDE SEQUENCE [LARGE SCALE GENOMIC DNA]</scope>
    <source>
        <strain evidence="9">cv. Nipponbare</strain>
    </source>
</reference>
<dbReference type="Gene3D" id="3.20.20.70">
    <property type="entry name" value="Aldolase class I"/>
    <property type="match status" value="2"/>
</dbReference>
<feature type="region of interest" description="Disordered" evidence="7">
    <location>
        <begin position="130"/>
        <end position="260"/>
    </location>
</feature>
<sequence length="422" mass="46087">NGGVAGEGDLGDGRVERDVREEAGVDRNRQAYRTLLVTAPGLGQYISGAILFEETLYQSTVDGRRIVDVLAEQGIVPGINVDKGLVPLAGSDPESLVPGARRPRDTRGRLLPAGCPLRRVAHRRLHPQCRPLRPRRQGGCLGPRPLRHHLPGGRVGADRGAGDPARRRAQGREDVRGGAEGVGGHLLPHVGEQRDARGDPPQAEHGDPGRREQGRRGDAGAGRRRVPPAVPGVMFLSGGQSEVEATRKPQRHEPGGSVGQPVAVARLLLLRQGAAEHLPQDVGQPAGERRGGAGRTRWRSSASTPATARPPRPARACSSRTTPTENNFRLKNSEHTYILVSTLRELGSQEASLKTLNMYILAHRENASWLLYFTRFSRSQEAYLKTPKIDAANLLRHMDIERMHHGCCILQGFSRSLFFWFH</sequence>
<dbReference type="GO" id="GO:0006096">
    <property type="term" value="P:glycolytic process"/>
    <property type="evidence" value="ECO:0000318"/>
    <property type="project" value="GO_Central"/>
</dbReference>
<feature type="compositionally biased region" description="Basic and acidic residues" evidence="7">
    <location>
        <begin position="244"/>
        <end position="254"/>
    </location>
</feature>
<evidence type="ECO:0000256" key="6">
    <source>
        <dbReference type="ARBA" id="ARBA00023239"/>
    </source>
</evidence>
<dbReference type="UniPathway" id="UPA00109">
    <property type="reaction ID" value="UER00183"/>
</dbReference>
<protein>
    <recommendedName>
        <fullName evidence="4">fructose-bisphosphate aldolase</fullName>
        <ecNumber evidence="4">4.1.2.13</ecNumber>
    </recommendedName>
</protein>
<comment type="catalytic activity">
    <reaction evidence="1">
        <text>beta-D-fructose 1,6-bisphosphate = D-glyceraldehyde 3-phosphate + dihydroxyacetone phosphate</text>
        <dbReference type="Rhea" id="RHEA:14729"/>
        <dbReference type="ChEBI" id="CHEBI:32966"/>
        <dbReference type="ChEBI" id="CHEBI:57642"/>
        <dbReference type="ChEBI" id="CHEBI:59776"/>
        <dbReference type="EC" id="4.1.2.13"/>
    </reaction>
</comment>
<keyword evidence="9" id="KW-1185">Reference proteome</keyword>
<reference evidence="8 9" key="2">
    <citation type="journal article" date="2013" name="Plant Cell Physiol.">
        <title>Rice Annotation Project Database (RAP-DB): an integrative and interactive database for rice genomics.</title>
        <authorList>
            <person name="Sakai H."/>
            <person name="Lee S.S."/>
            <person name="Tanaka T."/>
            <person name="Numa H."/>
            <person name="Kim J."/>
            <person name="Kawahara Y."/>
            <person name="Wakimoto H."/>
            <person name="Yang C.C."/>
            <person name="Iwamoto M."/>
            <person name="Abe T."/>
            <person name="Yamada Y."/>
            <person name="Muto A."/>
            <person name="Inokuchi H."/>
            <person name="Ikemura T."/>
            <person name="Matsumoto T."/>
            <person name="Sasaki T."/>
            <person name="Itoh T."/>
        </authorList>
    </citation>
    <scope>NUCLEOTIDE SEQUENCE [LARGE SCALE GENOMIC DNA]</scope>
    <source>
        <strain evidence="9">cv. Nipponbare</strain>
    </source>
</reference>
<dbReference type="PaxDb" id="39947-A0A0P0Y7D8"/>
<evidence type="ECO:0000256" key="1">
    <source>
        <dbReference type="ARBA" id="ARBA00000441"/>
    </source>
</evidence>
<evidence type="ECO:0000256" key="7">
    <source>
        <dbReference type="SAM" id="MobiDB-lite"/>
    </source>
</evidence>
<organism evidence="8 9">
    <name type="scientific">Oryza sativa subsp. japonica</name>
    <name type="common">Rice</name>
    <dbReference type="NCBI Taxonomy" id="39947"/>
    <lineage>
        <taxon>Eukaryota</taxon>
        <taxon>Viridiplantae</taxon>
        <taxon>Streptophyta</taxon>
        <taxon>Embryophyta</taxon>
        <taxon>Tracheophyta</taxon>
        <taxon>Spermatophyta</taxon>
        <taxon>Magnoliopsida</taxon>
        <taxon>Liliopsida</taxon>
        <taxon>Poales</taxon>
        <taxon>Poaceae</taxon>
        <taxon>BOP clade</taxon>
        <taxon>Oryzoideae</taxon>
        <taxon>Oryzeae</taxon>
        <taxon>Oryzinae</taxon>
        <taxon>Oryza</taxon>
        <taxon>Oryza sativa</taxon>
    </lineage>
</organism>
<dbReference type="EMBL" id="AP014968">
    <property type="protein sequence ID" value="BAT16061.1"/>
    <property type="molecule type" value="Genomic_DNA"/>
</dbReference>
<accession>A0A0P0Y7D8</accession>
<feature type="compositionally biased region" description="Basic and acidic residues" evidence="7">
    <location>
        <begin position="156"/>
        <end position="177"/>
    </location>
</feature>
<feature type="non-terminal residue" evidence="8">
    <location>
        <position position="1"/>
    </location>
</feature>
<evidence type="ECO:0000313" key="9">
    <source>
        <dbReference type="Proteomes" id="UP000059680"/>
    </source>
</evidence>
<dbReference type="InterPro" id="IPR013785">
    <property type="entry name" value="Aldolase_TIM"/>
</dbReference>
<dbReference type="Proteomes" id="UP000059680">
    <property type="component" value="Chromosome 12"/>
</dbReference>
<evidence type="ECO:0000256" key="5">
    <source>
        <dbReference type="ARBA" id="ARBA00023152"/>
    </source>
</evidence>
<comment type="similarity">
    <text evidence="3">Belongs to the class I fructose-bisphosphate aldolase family.</text>
</comment>
<feature type="region of interest" description="Disordered" evidence="7">
    <location>
        <begin position="1"/>
        <end position="22"/>
    </location>
</feature>
<dbReference type="InterPro" id="IPR000741">
    <property type="entry name" value="FBA_I"/>
</dbReference>
<feature type="compositionally biased region" description="Basic and acidic residues" evidence="7">
    <location>
        <begin position="191"/>
        <end position="218"/>
    </location>
</feature>
<evidence type="ECO:0000256" key="4">
    <source>
        <dbReference type="ARBA" id="ARBA00013068"/>
    </source>
</evidence>
<dbReference type="GO" id="GO:0004332">
    <property type="term" value="F:fructose-bisphosphate aldolase activity"/>
    <property type="evidence" value="ECO:0000318"/>
    <property type="project" value="GO_Central"/>
</dbReference>
<gene>
    <name evidence="8" type="ordered locus">Os12g0169600</name>
    <name evidence="8" type="ORF">OSNPB_120169600</name>
</gene>
<evidence type="ECO:0000313" key="8">
    <source>
        <dbReference type="EMBL" id="BAT16061.1"/>
    </source>
</evidence>
<dbReference type="GO" id="GO:0030388">
    <property type="term" value="P:fructose 1,6-bisphosphate metabolic process"/>
    <property type="evidence" value="ECO:0000318"/>
    <property type="project" value="GO_Central"/>
</dbReference>
<evidence type="ECO:0000256" key="3">
    <source>
        <dbReference type="ARBA" id="ARBA00010387"/>
    </source>
</evidence>
<feature type="compositionally biased region" description="Basic and acidic residues" evidence="7">
    <location>
        <begin position="11"/>
        <end position="22"/>
    </location>
</feature>
<dbReference type="SUPFAM" id="SSF51569">
    <property type="entry name" value="Aldolase"/>
    <property type="match status" value="2"/>
</dbReference>
<comment type="pathway">
    <text evidence="2">Carbohydrate degradation; glycolysis; D-glyceraldehyde 3-phosphate and glycerone phosphate from D-glucose: step 4/4.</text>
</comment>
<keyword evidence="6" id="KW-0456">Lyase</keyword>
<feature type="region of interest" description="Disordered" evidence="7">
    <location>
        <begin position="92"/>
        <end position="111"/>
    </location>
</feature>
<dbReference type="InParanoid" id="A0A0P0Y7D8"/>
<dbReference type="STRING" id="39947.A0A0P0Y7D8"/>
<proteinExistence type="evidence at protein level"/>
<dbReference type="SMR" id="A0A0P0Y7D8"/>
<reference evidence="8 9" key="3">
    <citation type="journal article" date="2013" name="Rice">
        <title>Improvement of the Oryza sativa Nipponbare reference genome using next generation sequence and optical map data.</title>
        <authorList>
            <person name="Kawahara Y."/>
            <person name="de la Bastide M."/>
            <person name="Hamilton J.P."/>
            <person name="Kanamori H."/>
            <person name="McCombie W.R."/>
            <person name="Ouyang S."/>
            <person name="Schwartz D.C."/>
            <person name="Tanaka T."/>
            <person name="Wu J."/>
            <person name="Zhou S."/>
            <person name="Childs K.L."/>
            <person name="Davidson R.M."/>
            <person name="Lin H."/>
            <person name="Quesada-Ocampo L."/>
            <person name="Vaillancourt B."/>
            <person name="Sakai H."/>
            <person name="Lee S.S."/>
            <person name="Kim J."/>
            <person name="Numa H."/>
            <person name="Itoh T."/>
            <person name="Buell C.R."/>
            <person name="Matsumoto T."/>
        </authorList>
    </citation>
    <scope>NUCLEOTIDE SEQUENCE [LARGE SCALE GENOMIC DNA]</scope>
    <source>
        <strain evidence="9">cv. Nipponbare</strain>
    </source>
</reference>
<name>A0A0P0Y7D8_ORYSJ</name>
<dbReference type="eggNOG" id="KOG1557">
    <property type="taxonomic scope" value="Eukaryota"/>
</dbReference>
<dbReference type="GO" id="GO:0005829">
    <property type="term" value="C:cytosol"/>
    <property type="evidence" value="ECO:0000318"/>
    <property type="project" value="GO_Central"/>
</dbReference>
<feature type="region of interest" description="Disordered" evidence="7">
    <location>
        <begin position="276"/>
        <end position="326"/>
    </location>
</feature>
<keyword evidence="10" id="KW-1267">Proteomics identification</keyword>
<evidence type="ECO:0007829" key="10">
    <source>
        <dbReference type="PeptideAtlas" id="A0A0P0Y7D8"/>
    </source>
</evidence>
<keyword evidence="5" id="KW-0324">Glycolysis</keyword>
<dbReference type="PANTHER" id="PTHR11627">
    <property type="entry name" value="FRUCTOSE-BISPHOSPHATE ALDOLASE"/>
    <property type="match status" value="1"/>
</dbReference>
<dbReference type="EC" id="4.1.2.13" evidence="4"/>
<dbReference type="Gramene" id="Os12t0169600-01">
    <property type="protein sequence ID" value="Os12t0169600-01"/>
    <property type="gene ID" value="Os12g0169600"/>
</dbReference>